<feature type="chain" id="PRO_5030611765" evidence="14">
    <location>
        <begin position="37"/>
        <end position="634"/>
    </location>
</feature>
<evidence type="ECO:0000259" key="15">
    <source>
        <dbReference type="Pfam" id="PF00593"/>
    </source>
</evidence>
<dbReference type="GO" id="GO:0015889">
    <property type="term" value="P:cobalamin transport"/>
    <property type="evidence" value="ECO:0007669"/>
    <property type="project" value="TreeGrafter"/>
</dbReference>
<dbReference type="EMBL" id="JACCFH010000001">
    <property type="protein sequence ID" value="NYG33893.1"/>
    <property type="molecule type" value="Genomic_DNA"/>
</dbReference>
<evidence type="ECO:0000313" key="17">
    <source>
        <dbReference type="EMBL" id="NYG33893.1"/>
    </source>
</evidence>
<evidence type="ECO:0000259" key="16">
    <source>
        <dbReference type="Pfam" id="PF07715"/>
    </source>
</evidence>
<dbReference type="AlphaFoldDB" id="A0A7Y9R1P7"/>
<evidence type="ECO:0000256" key="14">
    <source>
        <dbReference type="SAM" id="SignalP"/>
    </source>
</evidence>
<sequence>MTSEFRAASLPSLSVRPVALAAALCAFSLLPTAASAQSSAASTTAAAASLPSVVITATRTPVRADQTVADVTVLTRDDLERASGRTLSEVLSQQGGIQLSSNGGLGKTSSVFIRGLEARHVLLLVDGVRYGSATTGMPELDNLPLGDIDRIEIVRGPLSSLYGSDAVGGVVQVFTRRASASEGTRYNGSVTAGTRRYGQASAGTSFNDGQWSGALQLLHTENGGFSATSPRAEFGNYNADPDGFRQNAASAHVGLKLSQGWQVGAHLLSADALSAYDDGPGADAKSGLRTRVLSVDTSGEVTSGWRTQLRLARSANDYETIASASPYADLGTIATVQQQLSWDNTVSLPVGTLLVVAEHLKQKVTKPAGNYDTTNRTINSLALGYNATIGIHTVQASLRHDRNSQYGNPTTGTIGYGLALMEGLRATAQIGTSFVAPSFNQLYWPSYGNPKLEPEKGKHAEVGLRYTTGEQQFSATVFGNRIRGYITQGANPVNLPYAQSNGVSLGYDGQLGPVKVGAAVDHLTPKNDTDGSANQGNLLPRRARNAAKLSADVDLGAWTVGAGLQAYSHRFNDTANKQRLAGYATVDLHAQWQYAPDWAVGARLNNVANRPYETALGYNQPGRELYVTLRYTPR</sequence>
<evidence type="ECO:0000256" key="1">
    <source>
        <dbReference type="ARBA" id="ARBA00004571"/>
    </source>
</evidence>
<dbReference type="PANTHER" id="PTHR30069">
    <property type="entry name" value="TONB-DEPENDENT OUTER MEMBRANE RECEPTOR"/>
    <property type="match status" value="1"/>
</dbReference>
<dbReference type="Pfam" id="PF00593">
    <property type="entry name" value="TonB_dep_Rec_b-barrel"/>
    <property type="match status" value="1"/>
</dbReference>
<feature type="domain" description="TonB-dependent receptor plug" evidence="16">
    <location>
        <begin position="66"/>
        <end position="170"/>
    </location>
</feature>
<evidence type="ECO:0000313" key="18">
    <source>
        <dbReference type="Proteomes" id="UP000518288"/>
    </source>
</evidence>
<evidence type="ECO:0000256" key="6">
    <source>
        <dbReference type="ARBA" id="ARBA00022729"/>
    </source>
</evidence>
<organism evidence="17 18">
    <name type="scientific">Sphaerotilus montanus</name>
    <dbReference type="NCBI Taxonomy" id="522889"/>
    <lineage>
        <taxon>Bacteria</taxon>
        <taxon>Pseudomonadati</taxon>
        <taxon>Pseudomonadota</taxon>
        <taxon>Betaproteobacteria</taxon>
        <taxon>Burkholderiales</taxon>
        <taxon>Sphaerotilaceae</taxon>
        <taxon>Sphaerotilus</taxon>
    </lineage>
</organism>
<reference evidence="17 18" key="1">
    <citation type="submission" date="2020-07" db="EMBL/GenBank/DDBJ databases">
        <title>Genomic Encyclopedia of Archaeal and Bacterial Type Strains, Phase II (KMG-II): from individual species to whole genera.</title>
        <authorList>
            <person name="Goeker M."/>
        </authorList>
    </citation>
    <scope>NUCLEOTIDE SEQUENCE [LARGE SCALE GENOMIC DNA]</scope>
    <source>
        <strain evidence="17 18">DSM 21226</strain>
    </source>
</reference>
<keyword evidence="9 12" id="KW-0472">Membrane</keyword>
<evidence type="ECO:0000256" key="7">
    <source>
        <dbReference type="ARBA" id="ARBA00023065"/>
    </source>
</evidence>
<dbReference type="SUPFAM" id="SSF56935">
    <property type="entry name" value="Porins"/>
    <property type="match status" value="1"/>
</dbReference>
<keyword evidence="3 12" id="KW-0813">Transport</keyword>
<evidence type="ECO:0000256" key="10">
    <source>
        <dbReference type="ARBA" id="ARBA00023170"/>
    </source>
</evidence>
<evidence type="ECO:0000256" key="2">
    <source>
        <dbReference type="ARBA" id="ARBA00009810"/>
    </source>
</evidence>
<comment type="similarity">
    <text evidence="2 12 13">Belongs to the TonB-dependent receptor family.</text>
</comment>
<dbReference type="Proteomes" id="UP000518288">
    <property type="component" value="Unassembled WGS sequence"/>
</dbReference>
<feature type="signal peptide" evidence="14">
    <location>
        <begin position="1"/>
        <end position="36"/>
    </location>
</feature>
<protein>
    <submittedName>
        <fullName evidence="17">Vitamin B12 transporter</fullName>
    </submittedName>
</protein>
<evidence type="ECO:0000256" key="9">
    <source>
        <dbReference type="ARBA" id="ARBA00023136"/>
    </source>
</evidence>
<evidence type="ECO:0000256" key="12">
    <source>
        <dbReference type="PROSITE-ProRule" id="PRU01360"/>
    </source>
</evidence>
<dbReference type="RefSeq" id="WP_179634598.1">
    <property type="nucleotide sequence ID" value="NZ_JACCFH010000001.1"/>
</dbReference>
<keyword evidence="6 14" id="KW-0732">Signal</keyword>
<dbReference type="PANTHER" id="PTHR30069:SF53">
    <property type="entry name" value="COLICIN I RECEPTOR-RELATED"/>
    <property type="match status" value="1"/>
</dbReference>
<dbReference type="InterPro" id="IPR012910">
    <property type="entry name" value="Plug_dom"/>
</dbReference>
<keyword evidence="8 13" id="KW-0798">TonB box</keyword>
<evidence type="ECO:0000256" key="4">
    <source>
        <dbReference type="ARBA" id="ARBA00022452"/>
    </source>
</evidence>
<dbReference type="PROSITE" id="PS52016">
    <property type="entry name" value="TONB_DEPENDENT_REC_3"/>
    <property type="match status" value="1"/>
</dbReference>
<accession>A0A7Y9R1P7</accession>
<evidence type="ECO:0000256" key="5">
    <source>
        <dbReference type="ARBA" id="ARBA00022692"/>
    </source>
</evidence>
<feature type="domain" description="TonB-dependent receptor-like beta-barrel" evidence="15">
    <location>
        <begin position="191"/>
        <end position="607"/>
    </location>
</feature>
<keyword evidence="11 12" id="KW-0998">Cell outer membrane</keyword>
<evidence type="ECO:0000256" key="13">
    <source>
        <dbReference type="RuleBase" id="RU003357"/>
    </source>
</evidence>
<proteinExistence type="inferred from homology"/>
<dbReference type="GO" id="GO:0009279">
    <property type="term" value="C:cell outer membrane"/>
    <property type="evidence" value="ECO:0007669"/>
    <property type="project" value="UniProtKB-SubCell"/>
</dbReference>
<name>A0A7Y9R1P7_9BURK</name>
<keyword evidence="7" id="KW-0406">Ion transport</keyword>
<dbReference type="CDD" id="cd01347">
    <property type="entry name" value="ligand_gated_channel"/>
    <property type="match status" value="1"/>
</dbReference>
<gene>
    <name evidence="17" type="ORF">BDD16_002879</name>
</gene>
<comment type="subcellular location">
    <subcellularLocation>
        <location evidence="1 12">Cell outer membrane</location>
        <topology evidence="1 12">Multi-pass membrane protein</topology>
    </subcellularLocation>
</comment>
<evidence type="ECO:0000256" key="3">
    <source>
        <dbReference type="ARBA" id="ARBA00022448"/>
    </source>
</evidence>
<keyword evidence="18" id="KW-1185">Reference proteome</keyword>
<dbReference type="InterPro" id="IPR000531">
    <property type="entry name" value="Beta-barrel_TonB"/>
</dbReference>
<evidence type="ECO:0000256" key="11">
    <source>
        <dbReference type="ARBA" id="ARBA00023237"/>
    </source>
</evidence>
<keyword evidence="4 12" id="KW-1134">Transmembrane beta strand</keyword>
<comment type="caution">
    <text evidence="17">The sequence shown here is derived from an EMBL/GenBank/DDBJ whole genome shotgun (WGS) entry which is preliminary data.</text>
</comment>
<dbReference type="InterPro" id="IPR039426">
    <property type="entry name" value="TonB-dep_rcpt-like"/>
</dbReference>
<dbReference type="InterPro" id="IPR037066">
    <property type="entry name" value="Plug_dom_sf"/>
</dbReference>
<dbReference type="Gene3D" id="2.40.170.20">
    <property type="entry name" value="TonB-dependent receptor, beta-barrel domain"/>
    <property type="match status" value="1"/>
</dbReference>
<evidence type="ECO:0000256" key="8">
    <source>
        <dbReference type="ARBA" id="ARBA00023077"/>
    </source>
</evidence>
<dbReference type="InterPro" id="IPR036942">
    <property type="entry name" value="Beta-barrel_TonB_sf"/>
</dbReference>
<keyword evidence="10" id="KW-0675">Receptor</keyword>
<keyword evidence="5 12" id="KW-0812">Transmembrane</keyword>
<dbReference type="Pfam" id="PF07715">
    <property type="entry name" value="Plug"/>
    <property type="match status" value="1"/>
</dbReference>
<dbReference type="GO" id="GO:0006811">
    <property type="term" value="P:monoatomic ion transport"/>
    <property type="evidence" value="ECO:0007669"/>
    <property type="project" value="UniProtKB-KW"/>
</dbReference>
<dbReference type="Gene3D" id="2.170.130.10">
    <property type="entry name" value="TonB-dependent receptor, plug domain"/>
    <property type="match status" value="1"/>
</dbReference>